<dbReference type="AlphaFoldDB" id="A0A1I7AYC6"/>
<accession>A0A1I7AYC6</accession>
<dbReference type="STRING" id="477690.SAMN05216474_2398"/>
<reference evidence="2 3" key="1">
    <citation type="submission" date="2016-10" db="EMBL/GenBank/DDBJ databases">
        <authorList>
            <person name="de Groot N.N."/>
        </authorList>
    </citation>
    <scope>NUCLEOTIDE SEQUENCE [LARGE SCALE GENOMIC DNA]</scope>
    <source>
        <strain evidence="2 3">CGMCC 1.7005</strain>
    </source>
</reference>
<dbReference type="EMBL" id="FPAS01000004">
    <property type="protein sequence ID" value="SFT79964.1"/>
    <property type="molecule type" value="Genomic_DNA"/>
</dbReference>
<name>A0A1I7AYC6_9FLAO</name>
<feature type="chain" id="PRO_5014925830" evidence="1">
    <location>
        <begin position="28"/>
        <end position="366"/>
    </location>
</feature>
<keyword evidence="3" id="KW-1185">Reference proteome</keyword>
<keyword evidence="1" id="KW-0732">Signal</keyword>
<proteinExistence type="predicted"/>
<protein>
    <submittedName>
        <fullName evidence="2">Uncharacterized protein</fullName>
    </submittedName>
</protein>
<gene>
    <name evidence="2" type="ORF">SAMN05216474_2398</name>
</gene>
<dbReference type="RefSeq" id="WP_090250245.1">
    <property type="nucleotide sequence ID" value="NZ_FPAS01000004.1"/>
</dbReference>
<dbReference type="Proteomes" id="UP000236454">
    <property type="component" value="Unassembled WGS sequence"/>
</dbReference>
<dbReference type="OrthoDB" id="1467414at2"/>
<organism evidence="2 3">
    <name type="scientific">Lishizhenia tianjinensis</name>
    <dbReference type="NCBI Taxonomy" id="477690"/>
    <lineage>
        <taxon>Bacteria</taxon>
        <taxon>Pseudomonadati</taxon>
        <taxon>Bacteroidota</taxon>
        <taxon>Flavobacteriia</taxon>
        <taxon>Flavobacteriales</taxon>
        <taxon>Crocinitomicaceae</taxon>
        <taxon>Lishizhenia</taxon>
    </lineage>
</organism>
<evidence type="ECO:0000313" key="2">
    <source>
        <dbReference type="EMBL" id="SFT79964.1"/>
    </source>
</evidence>
<evidence type="ECO:0000313" key="3">
    <source>
        <dbReference type="Proteomes" id="UP000236454"/>
    </source>
</evidence>
<feature type="signal peptide" evidence="1">
    <location>
        <begin position="1"/>
        <end position="27"/>
    </location>
</feature>
<sequence length="366" mass="43587">MIVSKTRSPRKINFLILCLLCLQVAHAQLVVLDVNNHPISQVEVISGNRRFYAQTNHLGQIPQEKLEKLQIHDTLVFKHYFYEALEIPWHELDSRDSIRLVERVFEFEEVSIGAGQKEPKYERLKVCYRGYQYNDDSLSYYKDGKADYVSKIKKDKYRRYTKEYRSFSNEKLVAEVPQHNVGVYYGANVPYPPFRYLPFNYGDRNQLIYQVVDSLKVLILNQDSLHVGYYERMGEIVKWVISDLNYVRSYKLFNSEINRLRSEITLVFRYTEGMNVPAIGNFENLLYYKSVRELNTKHDKDKEFINILQIEEFYLEGVDYLHDFDKKNYGVVMKSDYLPVKEFWKTCGCIYYQAPSIYLWQNLQPE</sequence>
<evidence type="ECO:0000256" key="1">
    <source>
        <dbReference type="SAM" id="SignalP"/>
    </source>
</evidence>